<name>U5QKF3_GLOK1</name>
<proteinExistence type="predicted"/>
<dbReference type="HOGENOM" id="CLU_2436645_0_0_3"/>
<dbReference type="STRING" id="1183438.GKIL_3087"/>
<keyword evidence="1" id="KW-0732">Signal</keyword>
<protein>
    <submittedName>
        <fullName evidence="2">Uncharacterized protein</fullName>
    </submittedName>
</protein>
<reference evidence="2 3" key="1">
    <citation type="journal article" date="2013" name="PLoS ONE">
        <title>Cultivation and Complete Genome Sequencing of Gloeobacter kilaueensis sp. nov., from a Lava Cave in Kilauea Caldera, Hawai'i.</title>
        <authorList>
            <person name="Saw J.H."/>
            <person name="Schatz M."/>
            <person name="Brown M.V."/>
            <person name="Kunkel D.D."/>
            <person name="Foster J.S."/>
            <person name="Shick H."/>
            <person name="Christensen S."/>
            <person name="Hou S."/>
            <person name="Wan X."/>
            <person name="Donachie S.P."/>
        </authorList>
    </citation>
    <scope>NUCLEOTIDE SEQUENCE [LARGE SCALE GENOMIC DNA]</scope>
    <source>
        <strain evidence="3">JS</strain>
    </source>
</reference>
<dbReference type="AlphaFoldDB" id="U5QKF3"/>
<accession>U5QKF3</accession>
<sequence>MHTSSSLCLALALTVAGSGLLLVPAHAQAFTTTNTLARTYTYTKKRARGNRAASVKEQCLKLTQSNAYDPQLLVKYDKLKCDQVLAAKKS</sequence>
<organism evidence="2 3">
    <name type="scientific">Gloeobacter kilaueensis (strain ATCC BAA-2537 / CCAP 1431/1 / ULC 316 / JS1)</name>
    <dbReference type="NCBI Taxonomy" id="1183438"/>
    <lineage>
        <taxon>Bacteria</taxon>
        <taxon>Bacillati</taxon>
        <taxon>Cyanobacteriota</taxon>
        <taxon>Cyanophyceae</taxon>
        <taxon>Gloeobacterales</taxon>
        <taxon>Gloeobacteraceae</taxon>
        <taxon>Gloeobacter</taxon>
    </lineage>
</organism>
<evidence type="ECO:0000313" key="3">
    <source>
        <dbReference type="Proteomes" id="UP000017396"/>
    </source>
</evidence>
<feature type="signal peptide" evidence="1">
    <location>
        <begin position="1"/>
        <end position="27"/>
    </location>
</feature>
<dbReference type="RefSeq" id="WP_023174586.1">
    <property type="nucleotide sequence ID" value="NC_022600.1"/>
</dbReference>
<dbReference type="EMBL" id="CP003587">
    <property type="protein sequence ID" value="AGY59333.1"/>
    <property type="molecule type" value="Genomic_DNA"/>
</dbReference>
<gene>
    <name evidence="2" type="ORF">GKIL_3087</name>
</gene>
<keyword evidence="3" id="KW-1185">Reference proteome</keyword>
<evidence type="ECO:0000313" key="2">
    <source>
        <dbReference type="EMBL" id="AGY59333.1"/>
    </source>
</evidence>
<dbReference type="Proteomes" id="UP000017396">
    <property type="component" value="Chromosome"/>
</dbReference>
<feature type="chain" id="PRO_5004663829" evidence="1">
    <location>
        <begin position="28"/>
        <end position="90"/>
    </location>
</feature>
<dbReference type="KEGG" id="glj:GKIL_3087"/>
<evidence type="ECO:0000256" key="1">
    <source>
        <dbReference type="SAM" id="SignalP"/>
    </source>
</evidence>